<keyword evidence="4" id="KW-0812">Transmembrane</keyword>
<evidence type="ECO:0000313" key="10">
    <source>
        <dbReference type="EMBL" id="KCV68632.1"/>
    </source>
</evidence>
<keyword evidence="3 9" id="KW-0813">Transport</keyword>
<keyword evidence="8" id="KW-0472">Membrane</keyword>
<evidence type="ECO:0000256" key="2">
    <source>
        <dbReference type="ARBA" id="ARBA00006416"/>
    </source>
</evidence>
<evidence type="ECO:0000256" key="6">
    <source>
        <dbReference type="ARBA" id="ARBA00022989"/>
    </source>
</evidence>
<evidence type="ECO:0000313" key="11">
    <source>
        <dbReference type="Proteomes" id="UP000030693"/>
    </source>
</evidence>
<evidence type="ECO:0000256" key="5">
    <source>
        <dbReference type="ARBA" id="ARBA00022792"/>
    </source>
</evidence>
<dbReference type="STRING" id="691883.A0A058Z536"/>
<dbReference type="eggNOG" id="KOG1590">
    <property type="taxonomic scope" value="Eukaryota"/>
</dbReference>
<evidence type="ECO:0000256" key="4">
    <source>
        <dbReference type="ARBA" id="ARBA00022692"/>
    </source>
</evidence>
<organism evidence="10">
    <name type="scientific">Fonticula alba</name>
    <name type="common">Slime mold</name>
    <dbReference type="NCBI Taxonomy" id="691883"/>
    <lineage>
        <taxon>Eukaryota</taxon>
        <taxon>Rotosphaerida</taxon>
        <taxon>Fonticulaceae</taxon>
        <taxon>Fonticula</taxon>
    </lineage>
</organism>
<gene>
    <name evidence="10" type="ORF">H696_04922</name>
</gene>
<comment type="subcellular location">
    <subcellularLocation>
        <location evidence="1 9">Mitochondrion inner membrane</location>
        <topology evidence="1 9">Multi-pass membrane protein</topology>
    </subcellularLocation>
</comment>
<dbReference type="GO" id="GO:1990904">
    <property type="term" value="C:ribonucleoprotein complex"/>
    <property type="evidence" value="ECO:0007669"/>
    <property type="project" value="UniProtKB-KW"/>
</dbReference>
<evidence type="ECO:0000256" key="1">
    <source>
        <dbReference type="ARBA" id="ARBA00004448"/>
    </source>
</evidence>
<dbReference type="OMA" id="LMACHCT"/>
<dbReference type="GO" id="GO:0005743">
    <property type="term" value="C:mitochondrial inner membrane"/>
    <property type="evidence" value="ECO:0007669"/>
    <property type="project" value="UniProtKB-SubCell"/>
</dbReference>
<dbReference type="EMBL" id="KB932208">
    <property type="protein sequence ID" value="KCV68632.1"/>
    <property type="molecule type" value="Genomic_DNA"/>
</dbReference>
<evidence type="ECO:0000256" key="9">
    <source>
        <dbReference type="RuleBase" id="RU363100"/>
    </source>
</evidence>
<dbReference type="InterPro" id="IPR005336">
    <property type="entry name" value="MPC"/>
</dbReference>
<comment type="similarity">
    <text evidence="2 9">Belongs to the mitochondrial pyruvate carrier (MPC) (TC 2.A.105) family.</text>
</comment>
<protein>
    <recommendedName>
        <fullName evidence="9">Mitochondrial pyruvate carrier</fullName>
    </recommendedName>
</protein>
<dbReference type="Pfam" id="PF03650">
    <property type="entry name" value="MPC"/>
    <property type="match status" value="1"/>
</dbReference>
<accession>A0A058Z536</accession>
<dbReference type="OrthoDB" id="1697690at2759"/>
<dbReference type="RefSeq" id="XP_009497064.1">
    <property type="nucleotide sequence ID" value="XM_009498789.1"/>
</dbReference>
<keyword evidence="7 9" id="KW-0496">Mitochondrion</keyword>
<comment type="function">
    <text evidence="9">Mediates the uptake of pyruvate into mitochondria.</text>
</comment>
<evidence type="ECO:0000256" key="3">
    <source>
        <dbReference type="ARBA" id="ARBA00022448"/>
    </source>
</evidence>
<keyword evidence="6" id="KW-1133">Transmembrane helix</keyword>
<dbReference type="PANTHER" id="PTHR14154">
    <property type="entry name" value="UPF0041 BRAIN PROTEIN 44-RELATED"/>
    <property type="match status" value="1"/>
</dbReference>
<sequence>MSSASPASFIARASTYVKSPAFRQYIFSTHFWGPVANWTLPLAAIADTKKSPELISGNMTAALGGYSLLFMRFAWQVRPRNHLLFICHLANFAAQTIQGYRFINYHYLTDKSTLPVVPGATPRAGQTPVASQD</sequence>
<keyword evidence="5 9" id="KW-0999">Mitochondrion inner membrane</keyword>
<dbReference type="GeneID" id="20529647"/>
<keyword evidence="11" id="KW-1185">Reference proteome</keyword>
<reference evidence="10" key="1">
    <citation type="submission" date="2013-04" db="EMBL/GenBank/DDBJ databases">
        <title>The Genome Sequence of Fonticula alba ATCC 38817.</title>
        <authorList>
            <consortium name="The Broad Institute Genomics Platform"/>
            <person name="Russ C."/>
            <person name="Cuomo C."/>
            <person name="Burger G."/>
            <person name="Gray M.W."/>
            <person name="Holland P.W.H."/>
            <person name="King N."/>
            <person name="Lang F.B.F."/>
            <person name="Roger A.J."/>
            <person name="Ruiz-Trillo I."/>
            <person name="Brown M."/>
            <person name="Walker B."/>
            <person name="Young S."/>
            <person name="Zeng Q."/>
            <person name="Gargeya S."/>
            <person name="Fitzgerald M."/>
            <person name="Haas B."/>
            <person name="Abouelleil A."/>
            <person name="Allen A.W."/>
            <person name="Alvarado L."/>
            <person name="Arachchi H.M."/>
            <person name="Berlin A.M."/>
            <person name="Chapman S.B."/>
            <person name="Gainer-Dewar J."/>
            <person name="Goldberg J."/>
            <person name="Griggs A."/>
            <person name="Gujja S."/>
            <person name="Hansen M."/>
            <person name="Howarth C."/>
            <person name="Imamovic A."/>
            <person name="Ireland A."/>
            <person name="Larimer J."/>
            <person name="McCowan C."/>
            <person name="Murphy C."/>
            <person name="Pearson M."/>
            <person name="Poon T.W."/>
            <person name="Priest M."/>
            <person name="Roberts A."/>
            <person name="Saif S."/>
            <person name="Shea T."/>
            <person name="Sisk P."/>
            <person name="Sykes S."/>
            <person name="Wortman J."/>
            <person name="Nusbaum C."/>
            <person name="Birren B."/>
        </authorList>
    </citation>
    <scope>NUCLEOTIDE SEQUENCE [LARGE SCALE GENOMIC DNA]</scope>
    <source>
        <strain evidence="10">ATCC 38817</strain>
    </source>
</reference>
<evidence type="ECO:0000256" key="8">
    <source>
        <dbReference type="ARBA" id="ARBA00023136"/>
    </source>
</evidence>
<dbReference type="AlphaFoldDB" id="A0A058Z536"/>
<proteinExistence type="inferred from homology"/>
<dbReference type="Proteomes" id="UP000030693">
    <property type="component" value="Unassembled WGS sequence"/>
</dbReference>
<evidence type="ECO:0000256" key="7">
    <source>
        <dbReference type="ARBA" id="ARBA00023128"/>
    </source>
</evidence>
<keyword evidence="10" id="KW-0687">Ribonucleoprotein</keyword>
<dbReference type="GO" id="GO:0006850">
    <property type="term" value="P:pyruvate import into mitochondria"/>
    <property type="evidence" value="ECO:0007669"/>
    <property type="project" value="InterPro"/>
</dbReference>
<name>A0A058Z536_FONAL</name>